<evidence type="ECO:0000313" key="1">
    <source>
        <dbReference type="EMBL" id="GAF75192.1"/>
    </source>
</evidence>
<name>X0SH26_9ZZZZ</name>
<feature type="non-terminal residue" evidence="1">
    <location>
        <position position="379"/>
    </location>
</feature>
<comment type="caution">
    <text evidence="1">The sequence shown here is derived from an EMBL/GenBank/DDBJ whole genome shotgun (WGS) entry which is preliminary data.</text>
</comment>
<proteinExistence type="predicted"/>
<dbReference type="InterPro" id="IPR051200">
    <property type="entry name" value="Host-pathogen_enzymatic-act"/>
</dbReference>
<dbReference type="AlphaFoldDB" id="X0SH26"/>
<dbReference type="InterPro" id="IPR011964">
    <property type="entry name" value="YVTN_b-propeller_repeat"/>
</dbReference>
<dbReference type="InterPro" id="IPR019405">
    <property type="entry name" value="Lactonase_7-beta_prop"/>
</dbReference>
<gene>
    <name evidence="1" type="ORF">S01H1_05655</name>
</gene>
<organism evidence="1">
    <name type="scientific">marine sediment metagenome</name>
    <dbReference type="NCBI Taxonomy" id="412755"/>
    <lineage>
        <taxon>unclassified sequences</taxon>
        <taxon>metagenomes</taxon>
        <taxon>ecological metagenomes</taxon>
    </lineage>
</organism>
<dbReference type="InterPro" id="IPR015943">
    <property type="entry name" value="WD40/YVTN_repeat-like_dom_sf"/>
</dbReference>
<dbReference type="PANTHER" id="PTHR47197:SF3">
    <property type="entry name" value="DIHYDRO-HEME D1 DEHYDROGENASE"/>
    <property type="match status" value="1"/>
</dbReference>
<dbReference type="InterPro" id="IPR011048">
    <property type="entry name" value="Haem_d1_sf"/>
</dbReference>
<evidence type="ECO:0008006" key="2">
    <source>
        <dbReference type="Google" id="ProtNLM"/>
    </source>
</evidence>
<dbReference type="NCBIfam" id="TIGR02276">
    <property type="entry name" value="beta_rpt_yvtn"/>
    <property type="match status" value="2"/>
</dbReference>
<sequence length="379" mass="40306">MHRPDGISFTYDGGYALVGSESTPQIAVIDTSTHALVDTIMVSSPPTSIATSPIGTYAYATTRYDNSVSVLDVESMSVVDTIPVGWEPWDVVLSPDGQMVYVSNRGDRSVSVIDASTNSVIHTIANFATEPYGLDISPDGSYLYVAGGSSGAVHVIDTTSNTVVGNLGMSPHWSDYTWDVAITREGDFLYVANSNDEPDGNALQVFCIDTSNNLIAATIAMPDTDGDGYPAWDPLALAICPQRVEVYPPEPIPFYFSVKEDVLSFANDDIVVSDGTDFALFFDGSDVGLADLAIDALAVVSEREILMSFSSAGAIPGIAETVEPADLVKFTATRLRPRTAGSFELYFDGSDVGLSGENVDAVELLEDGRLLLSATSRIS</sequence>
<protein>
    <recommendedName>
        <fullName evidence="2">YncE family protein</fullName>
    </recommendedName>
</protein>
<dbReference type="SUPFAM" id="SSF51004">
    <property type="entry name" value="C-terminal (heme d1) domain of cytochrome cd1-nitrite reductase"/>
    <property type="match status" value="1"/>
</dbReference>
<accession>X0SH26</accession>
<dbReference type="Gene3D" id="2.130.10.10">
    <property type="entry name" value="YVTN repeat-like/Quinoprotein amine dehydrogenase"/>
    <property type="match status" value="1"/>
</dbReference>
<reference evidence="1" key="1">
    <citation type="journal article" date="2014" name="Front. Microbiol.">
        <title>High frequency of phylogenetically diverse reductive dehalogenase-homologous genes in deep subseafloor sedimentary metagenomes.</title>
        <authorList>
            <person name="Kawai M."/>
            <person name="Futagami T."/>
            <person name="Toyoda A."/>
            <person name="Takaki Y."/>
            <person name="Nishi S."/>
            <person name="Hori S."/>
            <person name="Arai W."/>
            <person name="Tsubouchi T."/>
            <person name="Morono Y."/>
            <person name="Uchiyama I."/>
            <person name="Ito T."/>
            <person name="Fujiyama A."/>
            <person name="Inagaki F."/>
            <person name="Takami H."/>
        </authorList>
    </citation>
    <scope>NUCLEOTIDE SEQUENCE</scope>
    <source>
        <strain evidence="1">Expedition CK06-06</strain>
    </source>
</reference>
<dbReference type="PANTHER" id="PTHR47197">
    <property type="entry name" value="PROTEIN NIRF"/>
    <property type="match status" value="1"/>
</dbReference>
<dbReference type="EMBL" id="BARS01002945">
    <property type="protein sequence ID" value="GAF75192.1"/>
    <property type="molecule type" value="Genomic_DNA"/>
</dbReference>
<dbReference type="Pfam" id="PF10282">
    <property type="entry name" value="Lactonase"/>
    <property type="match status" value="1"/>
</dbReference>